<dbReference type="Gene3D" id="3.10.20.480">
    <property type="entry name" value="Antirestriction protein ArdA, domain 1"/>
    <property type="match status" value="1"/>
</dbReference>
<dbReference type="Pfam" id="PF07275">
    <property type="entry name" value="ArdA"/>
    <property type="match status" value="1"/>
</dbReference>
<dbReference type="EMBL" id="JBHUEO010000002">
    <property type="protein sequence ID" value="MFD1705250.1"/>
    <property type="molecule type" value="Genomic_DNA"/>
</dbReference>
<gene>
    <name evidence="1" type="ORF">ACFSCZ_00610</name>
</gene>
<dbReference type="Proteomes" id="UP001597301">
    <property type="component" value="Unassembled WGS sequence"/>
</dbReference>
<evidence type="ECO:0000313" key="2">
    <source>
        <dbReference type="Proteomes" id="UP001597301"/>
    </source>
</evidence>
<name>A0ABW4KGF0_9BACI</name>
<protein>
    <submittedName>
        <fullName evidence="1">Antirestriction protein ArdA</fullName>
    </submittedName>
</protein>
<dbReference type="RefSeq" id="WP_380771510.1">
    <property type="nucleotide sequence ID" value="NZ_JBHUEO010000002.1"/>
</dbReference>
<evidence type="ECO:0000313" key="1">
    <source>
        <dbReference type="EMBL" id="MFD1705250.1"/>
    </source>
</evidence>
<organism evidence="1 2">
    <name type="scientific">Siminovitchia sediminis</name>
    <dbReference type="NCBI Taxonomy" id="1274353"/>
    <lineage>
        <taxon>Bacteria</taxon>
        <taxon>Bacillati</taxon>
        <taxon>Bacillota</taxon>
        <taxon>Bacilli</taxon>
        <taxon>Bacillales</taxon>
        <taxon>Bacillaceae</taxon>
        <taxon>Siminovitchia</taxon>
    </lineage>
</organism>
<reference evidence="2" key="1">
    <citation type="journal article" date="2019" name="Int. J. Syst. Evol. Microbiol.">
        <title>The Global Catalogue of Microorganisms (GCM) 10K type strain sequencing project: providing services to taxonomists for standard genome sequencing and annotation.</title>
        <authorList>
            <consortium name="The Broad Institute Genomics Platform"/>
            <consortium name="The Broad Institute Genome Sequencing Center for Infectious Disease"/>
            <person name="Wu L."/>
            <person name="Ma J."/>
        </authorList>
    </citation>
    <scope>NUCLEOTIDE SEQUENCE [LARGE SCALE GENOMIC DNA]</scope>
    <source>
        <strain evidence="2">CGMCC 1.12295</strain>
    </source>
</reference>
<sequence>MRIYVANLAKYNEGELVGGWFDLPVEIEEVYQTIFEPHELDSNGQPHGDFAIHDYELPFEISEYEDIEKLNKMAEYLQGLDTAEPILAGNYDMGDVISFAQETEKEEYVEDIIYTEDLDEYVQYRLEQGGWQGVKFMLKDINYINDDYYRINGYGNIEEVPQNYHEELVQEIMSEIKGDFLEKKISKSMNKNKQTELER</sequence>
<dbReference type="InterPro" id="IPR041895">
    <property type="entry name" value="ArdA_dom1"/>
</dbReference>
<dbReference type="InterPro" id="IPR009899">
    <property type="entry name" value="ArdA"/>
</dbReference>
<keyword evidence="2" id="KW-1185">Reference proteome</keyword>
<proteinExistence type="predicted"/>
<accession>A0ABW4KGF0</accession>
<comment type="caution">
    <text evidence="1">The sequence shown here is derived from an EMBL/GenBank/DDBJ whole genome shotgun (WGS) entry which is preliminary data.</text>
</comment>